<reference evidence="1 2" key="1">
    <citation type="submission" date="2014-09" db="EMBL/GenBank/DDBJ databases">
        <title>Whole genome shotgun sequence of Escherichia vulneris NBRC 102420.</title>
        <authorList>
            <person name="Yoshida Y."/>
            <person name="Hosoyama A."/>
            <person name="Tsuchikane K."/>
            <person name="Ohji S."/>
            <person name="Ichikawa N."/>
            <person name="Kimura A."/>
            <person name="Yamazoe A."/>
            <person name="Ezaki T."/>
            <person name="Fujita N."/>
        </authorList>
    </citation>
    <scope>NUCLEOTIDE SEQUENCE [LARGE SCALE GENOMIC DNA]</scope>
    <source>
        <strain evidence="1 2">NBRC 102420</strain>
    </source>
</reference>
<dbReference type="RefSeq" id="WP_131406015.1">
    <property type="nucleotide sequence ID" value="NZ_BBMZ01000014.1"/>
</dbReference>
<dbReference type="Proteomes" id="UP000029462">
    <property type="component" value="Unassembled WGS sequence"/>
</dbReference>
<evidence type="ECO:0000313" key="2">
    <source>
        <dbReference type="Proteomes" id="UP000029462"/>
    </source>
</evidence>
<organism evidence="1 2">
    <name type="scientific">Pseudescherichia vulneris NBRC 102420</name>
    <dbReference type="NCBI Taxonomy" id="1115515"/>
    <lineage>
        <taxon>Bacteria</taxon>
        <taxon>Pseudomonadati</taxon>
        <taxon>Pseudomonadota</taxon>
        <taxon>Gammaproteobacteria</taxon>
        <taxon>Enterobacterales</taxon>
        <taxon>Enterobacteriaceae</taxon>
        <taxon>Pseudescherichia</taxon>
    </lineage>
</organism>
<dbReference type="STRING" id="1115515.EV102420_14_01310"/>
<gene>
    <name evidence="1" type="ORF">EV102420_14_01310</name>
</gene>
<dbReference type="EMBL" id="BBMZ01000014">
    <property type="protein sequence ID" value="GAL59072.1"/>
    <property type="molecule type" value="Genomic_DNA"/>
</dbReference>
<evidence type="ECO:0000313" key="1">
    <source>
        <dbReference type="EMBL" id="GAL59072.1"/>
    </source>
</evidence>
<dbReference type="AlphaFoldDB" id="A0A090VV72"/>
<comment type="caution">
    <text evidence="1">The sequence shown here is derived from an EMBL/GenBank/DDBJ whole genome shotgun (WGS) entry which is preliminary data.</text>
</comment>
<accession>A0A090VV72</accession>
<name>A0A090VV72_PSEVU</name>
<proteinExistence type="predicted"/>
<keyword evidence="2" id="KW-1185">Reference proteome</keyword>
<sequence>MENLQLESSDDIHALIGQMASQMLNTGTPLQAQNMMAFLQDQAEQTADGMRKQDYAMAMRAIADRVR</sequence>
<protein>
    <submittedName>
        <fullName evidence="1">Uncharacterized protein</fullName>
    </submittedName>
</protein>